<evidence type="ECO:0000313" key="1">
    <source>
        <dbReference type="EMBL" id="NBN62780.1"/>
    </source>
</evidence>
<comment type="caution">
    <text evidence="1">The sequence shown here is derived from an EMBL/GenBank/DDBJ whole genome shotgun (WGS) entry which is preliminary data.</text>
</comment>
<evidence type="ECO:0000313" key="2">
    <source>
        <dbReference type="Proteomes" id="UP000541347"/>
    </source>
</evidence>
<reference evidence="1 2" key="1">
    <citation type="submission" date="2020-01" db="EMBL/GenBank/DDBJ databases">
        <authorList>
            <person name="Peng S.Y."/>
            <person name="Li J."/>
            <person name="Wang M."/>
            <person name="Wang L."/>
            <person name="Wang C.Q."/>
            <person name="Wang J.R."/>
        </authorList>
    </citation>
    <scope>NUCLEOTIDE SEQUENCE [LARGE SCALE GENOMIC DNA]</scope>
    <source>
        <strain evidence="1 2">XCT-34</strain>
    </source>
</reference>
<dbReference type="RefSeq" id="WP_161674016.1">
    <property type="nucleotide sequence ID" value="NZ_JAABLP010000001.1"/>
</dbReference>
<name>A0ABW9ZD67_9HYPH</name>
<keyword evidence="2" id="KW-1185">Reference proteome</keyword>
<dbReference type="Proteomes" id="UP000541347">
    <property type="component" value="Unassembled WGS sequence"/>
</dbReference>
<proteinExistence type="predicted"/>
<accession>A0ABW9ZD67</accession>
<gene>
    <name evidence="1" type="ORF">GWI71_03715</name>
</gene>
<protein>
    <submittedName>
        <fullName evidence="1">Uncharacterized protein</fullName>
    </submittedName>
</protein>
<organism evidence="1 2">
    <name type="scientific">Pannonibacter tanglangensis</name>
    <dbReference type="NCBI Taxonomy" id="2750084"/>
    <lineage>
        <taxon>Bacteria</taxon>
        <taxon>Pseudomonadati</taxon>
        <taxon>Pseudomonadota</taxon>
        <taxon>Alphaproteobacteria</taxon>
        <taxon>Hyphomicrobiales</taxon>
        <taxon>Stappiaceae</taxon>
        <taxon>Pannonibacter</taxon>
    </lineage>
</organism>
<sequence length="173" mass="18136">MSNLPTPENDYAVSPTTPLTSELWRVTVVDIAKRLRILESIKVSFEQIENAGIDAVLARINVILQPAIDEVNALLAQARAESAEINDILTEIETRGVPATSITTTAVGPVAPGNVQASLAGLMAQITASANAASQALAAESAARAAAITAEASVRAAEINRISPRYATVQKFM</sequence>
<dbReference type="EMBL" id="JAABLP010000001">
    <property type="protein sequence ID" value="NBN62780.1"/>
    <property type="molecule type" value="Genomic_DNA"/>
</dbReference>